<organism evidence="10 11">
    <name type="scientific">Neodothiora populina</name>
    <dbReference type="NCBI Taxonomy" id="2781224"/>
    <lineage>
        <taxon>Eukaryota</taxon>
        <taxon>Fungi</taxon>
        <taxon>Dikarya</taxon>
        <taxon>Ascomycota</taxon>
        <taxon>Pezizomycotina</taxon>
        <taxon>Dothideomycetes</taxon>
        <taxon>Dothideomycetidae</taxon>
        <taxon>Dothideales</taxon>
        <taxon>Dothioraceae</taxon>
        <taxon>Neodothiora</taxon>
    </lineage>
</organism>
<accession>A0ABR3PIH4</accession>
<feature type="compositionally biased region" description="Low complexity" evidence="6">
    <location>
        <begin position="269"/>
        <end position="287"/>
    </location>
</feature>
<evidence type="ECO:0000256" key="1">
    <source>
        <dbReference type="ARBA" id="ARBA00004479"/>
    </source>
</evidence>
<dbReference type="RefSeq" id="XP_069202211.1">
    <property type="nucleotide sequence ID" value="XM_069343658.1"/>
</dbReference>
<feature type="chain" id="PRO_5045163030" description="L-type lectin-like domain-containing protein" evidence="8">
    <location>
        <begin position="24"/>
        <end position="328"/>
    </location>
</feature>
<evidence type="ECO:0000256" key="3">
    <source>
        <dbReference type="ARBA" id="ARBA00022729"/>
    </source>
</evidence>
<dbReference type="GeneID" id="95977779"/>
<evidence type="ECO:0000256" key="2">
    <source>
        <dbReference type="ARBA" id="ARBA00022692"/>
    </source>
</evidence>
<dbReference type="PANTHER" id="PTHR12223:SF45">
    <property type="entry name" value="RE50040P"/>
    <property type="match status" value="1"/>
</dbReference>
<evidence type="ECO:0000259" key="9">
    <source>
        <dbReference type="PROSITE" id="PS51328"/>
    </source>
</evidence>
<feature type="compositionally biased region" description="Polar residues" evidence="6">
    <location>
        <begin position="258"/>
        <end position="268"/>
    </location>
</feature>
<dbReference type="PANTHER" id="PTHR12223">
    <property type="entry name" value="VESICULAR MANNOSE-BINDING LECTIN"/>
    <property type="match status" value="1"/>
</dbReference>
<keyword evidence="3 8" id="KW-0732">Signal</keyword>
<evidence type="ECO:0000256" key="8">
    <source>
        <dbReference type="SAM" id="SignalP"/>
    </source>
</evidence>
<evidence type="ECO:0000256" key="6">
    <source>
        <dbReference type="SAM" id="MobiDB-lite"/>
    </source>
</evidence>
<dbReference type="InterPro" id="IPR013320">
    <property type="entry name" value="ConA-like_dom_sf"/>
</dbReference>
<reference evidence="10 11" key="1">
    <citation type="submission" date="2024-07" db="EMBL/GenBank/DDBJ databases">
        <title>Draft sequence of the Neodothiora populina.</title>
        <authorList>
            <person name="Drown D.D."/>
            <person name="Schuette U.S."/>
            <person name="Buechlein A.B."/>
            <person name="Rusch D.R."/>
            <person name="Winton L.W."/>
            <person name="Adams G.A."/>
        </authorList>
    </citation>
    <scope>NUCLEOTIDE SEQUENCE [LARGE SCALE GENOMIC DNA]</scope>
    <source>
        <strain evidence="10 11">CPC 39397</strain>
    </source>
</reference>
<name>A0ABR3PIH4_9PEZI</name>
<evidence type="ECO:0000313" key="10">
    <source>
        <dbReference type="EMBL" id="KAL1305938.1"/>
    </source>
</evidence>
<keyword evidence="4 7" id="KW-1133">Transmembrane helix</keyword>
<feature type="domain" description="L-type lectin-like" evidence="9">
    <location>
        <begin position="34"/>
        <end position="257"/>
    </location>
</feature>
<dbReference type="InterPro" id="IPR005052">
    <property type="entry name" value="Lectin_leg"/>
</dbReference>
<dbReference type="PROSITE" id="PS51328">
    <property type="entry name" value="L_LECTIN_LIKE"/>
    <property type="match status" value="1"/>
</dbReference>
<keyword evidence="5 7" id="KW-0472">Membrane</keyword>
<dbReference type="Proteomes" id="UP001562354">
    <property type="component" value="Unassembled WGS sequence"/>
</dbReference>
<sequence>MLLAQLPTIACALVATCISAVVAQQDDSKPEIKSIPLRTHSLTSPYLDSDLQSRWWDYGGDTLIRADKYIRLTADRPSQSGWIFSRVPLTATNWQVEVEFSINGQGSLFGDGFAMWVTKQRGQQGDVFGMQDKFEGLGIFFDTYKNNRPGVVFPYVMAMLGDGQKSYDKHHDGKANELAGCSARGMRNANFPTKARITYFAEKSLEVELMYKKEDEWTSCFQVSDVKLPSVTYLGFSGETGELSDNHDIIKVETKNLYSPSGSTGTQQKTNNNRNKNMPVKNKAGKSSSGGGGGGWGWFFLKLVLFGLMLVGAYVGFTLYRAKRRDRF</sequence>
<dbReference type="Pfam" id="PF03388">
    <property type="entry name" value="Lectin_leg-like"/>
    <property type="match status" value="1"/>
</dbReference>
<dbReference type="SUPFAM" id="SSF49899">
    <property type="entry name" value="Concanavalin A-like lectins/glucanases"/>
    <property type="match status" value="1"/>
</dbReference>
<evidence type="ECO:0000313" key="11">
    <source>
        <dbReference type="Proteomes" id="UP001562354"/>
    </source>
</evidence>
<feature type="signal peptide" evidence="8">
    <location>
        <begin position="1"/>
        <end position="23"/>
    </location>
</feature>
<evidence type="ECO:0000256" key="4">
    <source>
        <dbReference type="ARBA" id="ARBA00022989"/>
    </source>
</evidence>
<dbReference type="InterPro" id="IPR051136">
    <property type="entry name" value="Intracellular_Lectin-GPT"/>
</dbReference>
<comment type="caution">
    <text evidence="10">The sequence shown here is derived from an EMBL/GenBank/DDBJ whole genome shotgun (WGS) entry which is preliminary data.</text>
</comment>
<dbReference type="Gene3D" id="2.60.120.200">
    <property type="match status" value="1"/>
</dbReference>
<keyword evidence="11" id="KW-1185">Reference proteome</keyword>
<evidence type="ECO:0000256" key="5">
    <source>
        <dbReference type="ARBA" id="ARBA00023136"/>
    </source>
</evidence>
<protein>
    <recommendedName>
        <fullName evidence="9">L-type lectin-like domain-containing protein</fullName>
    </recommendedName>
</protein>
<feature type="transmembrane region" description="Helical" evidence="7">
    <location>
        <begin position="296"/>
        <end position="320"/>
    </location>
</feature>
<dbReference type="CDD" id="cd07308">
    <property type="entry name" value="lectin_leg-like"/>
    <property type="match status" value="1"/>
</dbReference>
<feature type="region of interest" description="Disordered" evidence="6">
    <location>
        <begin position="258"/>
        <end position="290"/>
    </location>
</feature>
<dbReference type="EMBL" id="JBFMKM010000005">
    <property type="protein sequence ID" value="KAL1305938.1"/>
    <property type="molecule type" value="Genomic_DNA"/>
</dbReference>
<gene>
    <name evidence="10" type="ORF">AAFC00_004079</name>
</gene>
<proteinExistence type="predicted"/>
<keyword evidence="2 7" id="KW-0812">Transmembrane</keyword>
<comment type="subcellular location">
    <subcellularLocation>
        <location evidence="1">Membrane</location>
        <topology evidence="1">Single-pass type I membrane protein</topology>
    </subcellularLocation>
</comment>
<evidence type="ECO:0000256" key="7">
    <source>
        <dbReference type="SAM" id="Phobius"/>
    </source>
</evidence>